<evidence type="ECO:0000256" key="4">
    <source>
        <dbReference type="ARBA" id="ARBA00022898"/>
    </source>
</evidence>
<gene>
    <name evidence="9" type="ORF">SAMN04488692_10142</name>
</gene>
<dbReference type="InterPro" id="IPR015421">
    <property type="entry name" value="PyrdxlP-dep_Trfase_major"/>
</dbReference>
<dbReference type="PANTHER" id="PTHR11999">
    <property type="entry name" value="GROUP II PYRIDOXAL-5-PHOSPHATE DECARBOXYLASE"/>
    <property type="match status" value="1"/>
</dbReference>
<dbReference type="Gene3D" id="3.90.1150.10">
    <property type="entry name" value="Aspartate Aminotransferase, domain 1"/>
    <property type="match status" value="1"/>
</dbReference>
<dbReference type="InterPro" id="IPR015422">
    <property type="entry name" value="PyrdxlP-dep_Trfase_small"/>
</dbReference>
<dbReference type="SUPFAM" id="SSF53383">
    <property type="entry name" value="PLP-dependent transferases"/>
    <property type="match status" value="1"/>
</dbReference>
<dbReference type="PROSITE" id="PS00392">
    <property type="entry name" value="DDC_GAD_HDC_YDC"/>
    <property type="match status" value="1"/>
</dbReference>
<dbReference type="GO" id="GO:0019752">
    <property type="term" value="P:carboxylic acid metabolic process"/>
    <property type="evidence" value="ECO:0007669"/>
    <property type="project" value="InterPro"/>
</dbReference>
<keyword evidence="3" id="KW-0210">Decarboxylase</keyword>
<evidence type="ECO:0000256" key="5">
    <source>
        <dbReference type="ARBA" id="ARBA00023239"/>
    </source>
</evidence>
<dbReference type="STRING" id="321763.SAMN04488692_10142"/>
<keyword evidence="4 6" id="KW-0663">Pyridoxal phosphate</keyword>
<sequence>MEKDEFRRWGHEMVDWIADYLEDVEDYPVNPDVDPGDIKDNISSSPPQEGEDMEEIWQDFQDDIMPGITHWQHPGWFAYFPCNNSYPSILGELLSAGLGIQGMVWATSPAAEELEEQVMDWLRDLLLLPAEFRGVIQDTASTSTFCALLTAREDATDFNSNYEGVPNHLRVYATAQTHSSIEKGVRLAGYGSENIVEIDDDDEFAMKPEDLRKAIQDDRREGKKPTCVVATIGTTASTAIDPLLEIGKICQEEDVWLHVDAAFAGTAAILEERRDLLEGSEYMDSFVFNPHKWMVTNFDCSAYFVRDPKKLIKTMTIDPEYLKTAYDDEVNNYRNWGIQLGRRFRALKLWFVLRSYGVEGIKSMVRRHLELAGNFRDWIEESGEFELMAPVNLSMVCFRWNDGTYAEEELNEINRQLLDRINSSGDVYLSHSELAGKFTLRLVVAQRSTEDRHVEKARRIIREAAAEII</sequence>
<dbReference type="InterPro" id="IPR015424">
    <property type="entry name" value="PyrdxlP-dep_Trfase"/>
</dbReference>
<feature type="modified residue" description="N6-(pyridoxal phosphate)lysine" evidence="6">
    <location>
        <position position="292"/>
    </location>
</feature>
<dbReference type="Gene3D" id="1.20.1340.10">
    <property type="entry name" value="dopa decarboxylase, N-terminal domain"/>
    <property type="match status" value="1"/>
</dbReference>
<organism evidence="9 10">
    <name type="scientific">Halarsenatibacter silvermanii</name>
    <dbReference type="NCBI Taxonomy" id="321763"/>
    <lineage>
        <taxon>Bacteria</taxon>
        <taxon>Bacillati</taxon>
        <taxon>Bacillota</taxon>
        <taxon>Clostridia</taxon>
        <taxon>Halanaerobiales</taxon>
        <taxon>Halarsenatibacteraceae</taxon>
        <taxon>Halarsenatibacter</taxon>
    </lineage>
</organism>
<evidence type="ECO:0000313" key="10">
    <source>
        <dbReference type="Proteomes" id="UP000199476"/>
    </source>
</evidence>
<evidence type="ECO:0000256" key="2">
    <source>
        <dbReference type="ARBA" id="ARBA00009533"/>
    </source>
</evidence>
<dbReference type="GO" id="GO:0030170">
    <property type="term" value="F:pyridoxal phosphate binding"/>
    <property type="evidence" value="ECO:0007669"/>
    <property type="project" value="InterPro"/>
</dbReference>
<dbReference type="InterPro" id="IPR021115">
    <property type="entry name" value="Pyridoxal-P_BS"/>
</dbReference>
<dbReference type="Gene3D" id="3.40.640.10">
    <property type="entry name" value="Type I PLP-dependent aspartate aminotransferase-like (Major domain)"/>
    <property type="match status" value="1"/>
</dbReference>
<evidence type="ECO:0000256" key="3">
    <source>
        <dbReference type="ARBA" id="ARBA00022793"/>
    </source>
</evidence>
<evidence type="ECO:0000313" key="9">
    <source>
        <dbReference type="EMBL" id="SDL05563.1"/>
    </source>
</evidence>
<dbReference type="PANTHER" id="PTHR11999:SF70">
    <property type="entry name" value="MIP05841P"/>
    <property type="match status" value="1"/>
</dbReference>
<dbReference type="PRINTS" id="PR00800">
    <property type="entry name" value="YHDCRBOXLASE"/>
</dbReference>
<dbReference type="InterPro" id="IPR010977">
    <property type="entry name" value="Aromatic_deC"/>
</dbReference>
<dbReference type="Pfam" id="PF00282">
    <property type="entry name" value="Pyridoxal_deC"/>
    <property type="match status" value="1"/>
</dbReference>
<evidence type="ECO:0000256" key="1">
    <source>
        <dbReference type="ARBA" id="ARBA00001933"/>
    </source>
</evidence>
<dbReference type="RefSeq" id="WP_089757497.1">
    <property type="nucleotide sequence ID" value="NZ_FNGO01000001.1"/>
</dbReference>
<dbReference type="AlphaFoldDB" id="A0A1G9GZ51"/>
<evidence type="ECO:0000256" key="7">
    <source>
        <dbReference type="RuleBase" id="RU000382"/>
    </source>
</evidence>
<dbReference type="GO" id="GO:0006520">
    <property type="term" value="P:amino acid metabolic process"/>
    <property type="evidence" value="ECO:0007669"/>
    <property type="project" value="InterPro"/>
</dbReference>
<comment type="similarity">
    <text evidence="2 7">Belongs to the group II decarboxylase family.</text>
</comment>
<protein>
    <submittedName>
        <fullName evidence="9">Aromatic-L-amino-acid decarboxylase</fullName>
    </submittedName>
</protein>
<evidence type="ECO:0000256" key="8">
    <source>
        <dbReference type="SAM" id="MobiDB-lite"/>
    </source>
</evidence>
<proteinExistence type="inferred from homology"/>
<dbReference type="GO" id="GO:0005737">
    <property type="term" value="C:cytoplasm"/>
    <property type="evidence" value="ECO:0007669"/>
    <property type="project" value="TreeGrafter"/>
</dbReference>
<dbReference type="GO" id="GO:0004058">
    <property type="term" value="F:aromatic-L-amino-acid decarboxylase activity"/>
    <property type="evidence" value="ECO:0007669"/>
    <property type="project" value="UniProtKB-ARBA"/>
</dbReference>
<reference evidence="9 10" key="1">
    <citation type="submission" date="2016-10" db="EMBL/GenBank/DDBJ databases">
        <authorList>
            <person name="de Groot N.N."/>
        </authorList>
    </citation>
    <scope>NUCLEOTIDE SEQUENCE [LARGE SCALE GENOMIC DNA]</scope>
    <source>
        <strain evidence="9 10">SLAS-1</strain>
    </source>
</reference>
<comment type="cofactor">
    <cofactor evidence="1 6 7">
        <name>pyridoxal 5'-phosphate</name>
        <dbReference type="ChEBI" id="CHEBI:597326"/>
    </cofactor>
</comment>
<accession>A0A1G9GZ51</accession>
<evidence type="ECO:0000256" key="6">
    <source>
        <dbReference type="PIRSR" id="PIRSR602129-50"/>
    </source>
</evidence>
<feature type="region of interest" description="Disordered" evidence="8">
    <location>
        <begin position="27"/>
        <end position="51"/>
    </location>
</feature>
<keyword evidence="10" id="KW-1185">Reference proteome</keyword>
<dbReference type="OrthoDB" id="9803665at2"/>
<name>A0A1G9GZ51_9FIRM</name>
<dbReference type="InterPro" id="IPR002129">
    <property type="entry name" value="PyrdxlP-dep_de-COase"/>
</dbReference>
<dbReference type="EMBL" id="FNGO01000001">
    <property type="protein sequence ID" value="SDL05563.1"/>
    <property type="molecule type" value="Genomic_DNA"/>
</dbReference>
<keyword evidence="5 7" id="KW-0456">Lyase</keyword>
<dbReference type="Proteomes" id="UP000199476">
    <property type="component" value="Unassembled WGS sequence"/>
</dbReference>